<evidence type="ECO:0000259" key="1">
    <source>
        <dbReference type="Pfam" id="PF13460"/>
    </source>
</evidence>
<dbReference type="EMBL" id="FOZZ01000001">
    <property type="protein sequence ID" value="SFS39524.1"/>
    <property type="molecule type" value="Genomic_DNA"/>
</dbReference>
<dbReference type="Gene3D" id="3.40.50.720">
    <property type="entry name" value="NAD(P)-binding Rossmann-like Domain"/>
    <property type="match status" value="1"/>
</dbReference>
<dbReference type="PANTHER" id="PTHR14097:SF7">
    <property type="entry name" value="OXIDOREDUCTASE HTATIP2"/>
    <property type="match status" value="1"/>
</dbReference>
<feature type="domain" description="NAD(P)-binding" evidence="1">
    <location>
        <begin position="7"/>
        <end position="116"/>
    </location>
</feature>
<dbReference type="OrthoDB" id="9798632at2"/>
<evidence type="ECO:0000313" key="3">
    <source>
        <dbReference type="Proteomes" id="UP000198785"/>
    </source>
</evidence>
<proteinExistence type="predicted"/>
<organism evidence="2 3">
    <name type="scientific">Sphingobacterium wenxiniae</name>
    <dbReference type="NCBI Taxonomy" id="683125"/>
    <lineage>
        <taxon>Bacteria</taxon>
        <taxon>Pseudomonadati</taxon>
        <taxon>Bacteroidota</taxon>
        <taxon>Sphingobacteriia</taxon>
        <taxon>Sphingobacteriales</taxon>
        <taxon>Sphingobacteriaceae</taxon>
        <taxon>Sphingobacterium</taxon>
    </lineage>
</organism>
<name>A0A1I6PH39_9SPHI</name>
<dbReference type="STRING" id="683125.SAMN05660206_101466"/>
<dbReference type="SUPFAM" id="SSF51735">
    <property type="entry name" value="NAD(P)-binding Rossmann-fold domains"/>
    <property type="match status" value="1"/>
</dbReference>
<protein>
    <submittedName>
        <fullName evidence="2">NAD(P)H-binding</fullName>
    </submittedName>
</protein>
<dbReference type="InterPro" id="IPR036291">
    <property type="entry name" value="NAD(P)-bd_dom_sf"/>
</dbReference>
<accession>A0A1I6PH39</accession>
<reference evidence="2 3" key="1">
    <citation type="submission" date="2016-10" db="EMBL/GenBank/DDBJ databases">
        <authorList>
            <person name="de Groot N.N."/>
        </authorList>
    </citation>
    <scope>NUCLEOTIDE SEQUENCE [LARGE SCALE GENOMIC DNA]</scope>
    <source>
        <strain evidence="2 3">DSM 22789</strain>
    </source>
</reference>
<sequence length="215" mass="24070">MHALVIGATGATGQDLLDLLLKDDSVQQITVFVRRPLALQHEKLRVHVIDFDHPIQWQHLVKGDVLFSCLGTTLQAAGSKEAQWKIDYDYQYQFARAARENDVPSLVLVSSGFASSTSLFFYTKMKGQLEEDIQVLGFPHLHIFRPPALIRKNSNRKGELFGIRFMRFLNTLGLLRAQRPLPTEVLAQALIQVAKTPSKQVATYAGEAIWKAAAS</sequence>
<evidence type="ECO:0000313" key="2">
    <source>
        <dbReference type="EMBL" id="SFS39524.1"/>
    </source>
</evidence>
<dbReference type="PANTHER" id="PTHR14097">
    <property type="entry name" value="OXIDOREDUCTASE HTATIP2"/>
    <property type="match status" value="1"/>
</dbReference>
<gene>
    <name evidence="2" type="ORF">SAMN05660206_101466</name>
</gene>
<dbReference type="Pfam" id="PF13460">
    <property type="entry name" value="NAD_binding_10"/>
    <property type="match status" value="1"/>
</dbReference>
<keyword evidence="3" id="KW-1185">Reference proteome</keyword>
<dbReference type="AlphaFoldDB" id="A0A1I6PH39"/>
<dbReference type="RefSeq" id="WP_093363516.1">
    <property type="nucleotide sequence ID" value="NZ_FOZZ01000001.1"/>
</dbReference>
<dbReference type="Proteomes" id="UP000198785">
    <property type="component" value="Unassembled WGS sequence"/>
</dbReference>
<dbReference type="InterPro" id="IPR016040">
    <property type="entry name" value="NAD(P)-bd_dom"/>
</dbReference>